<keyword evidence="1" id="KW-0812">Transmembrane</keyword>
<keyword evidence="3" id="KW-1185">Reference proteome</keyword>
<keyword evidence="1" id="KW-0472">Membrane</keyword>
<reference evidence="2 3" key="2">
    <citation type="submission" date="2018-11" db="EMBL/GenBank/DDBJ databases">
        <authorList>
            <consortium name="Pathogen Informatics"/>
        </authorList>
    </citation>
    <scope>NUCLEOTIDE SEQUENCE [LARGE SCALE GENOMIC DNA]</scope>
</reference>
<protein>
    <submittedName>
        <fullName evidence="4">DUF19 domain-containing protein</fullName>
    </submittedName>
</protein>
<proteinExistence type="predicted"/>
<keyword evidence="1" id="KW-1133">Transmembrane helix</keyword>
<sequence>MWSLRSYSMSDAVAEWLLVLHIRTTGRDAQITYKRTCLRFRFGLEKGSQRSVIARRAAPSQKAAYVLLFGLLINMHWSVPLLLVLSTFICGSLQVDKACEAEIGEYYRCLDSLNRKSRTPVKKVTNFGEDVDACFVENKCVSPARRSSLQDTLMTMIKPCMDELEKNANVVQEKCLAKHNPVASTVAKHVFVGTGDNADSSFELDEILFDRTRQTYKLKALEALNNLHELDNNETICSSAGREKVKNCLVNVFGAVAKSEEQPNLFLHEVELEEKYNAYCADRRSCFNKLSKKCFIQLNENKDSFCHCMQYHFQSRLLKDFQKCSGATTVSLATSFICEVLPNEESCRRSYLEAKLNIFDFEPELGMEPPLRRKRNIQRAKLRRPIALRFYH</sequence>
<dbReference type="Proteomes" id="UP000270296">
    <property type="component" value="Unassembled WGS sequence"/>
</dbReference>
<evidence type="ECO:0000313" key="2">
    <source>
        <dbReference type="EMBL" id="VDP08569.1"/>
    </source>
</evidence>
<accession>A0A183IQJ0</accession>
<organism evidence="4">
    <name type="scientific">Soboliphyme baturini</name>
    <dbReference type="NCBI Taxonomy" id="241478"/>
    <lineage>
        <taxon>Eukaryota</taxon>
        <taxon>Metazoa</taxon>
        <taxon>Ecdysozoa</taxon>
        <taxon>Nematoda</taxon>
        <taxon>Enoplea</taxon>
        <taxon>Dorylaimia</taxon>
        <taxon>Dioctophymatida</taxon>
        <taxon>Dioctophymatoidea</taxon>
        <taxon>Soboliphymatidae</taxon>
        <taxon>Soboliphyme</taxon>
    </lineage>
</organism>
<dbReference type="EMBL" id="UZAM01009322">
    <property type="protein sequence ID" value="VDP08569.1"/>
    <property type="molecule type" value="Genomic_DNA"/>
</dbReference>
<name>A0A183IQJ0_9BILA</name>
<evidence type="ECO:0000256" key="1">
    <source>
        <dbReference type="SAM" id="Phobius"/>
    </source>
</evidence>
<dbReference type="AlphaFoldDB" id="A0A183IQJ0"/>
<gene>
    <name evidence="2" type="ORF">SBAD_LOCUS5884</name>
</gene>
<reference evidence="4" key="1">
    <citation type="submission" date="2016-06" db="UniProtKB">
        <authorList>
            <consortium name="WormBaseParasite"/>
        </authorList>
    </citation>
    <scope>IDENTIFICATION</scope>
</reference>
<feature type="transmembrane region" description="Helical" evidence="1">
    <location>
        <begin position="65"/>
        <end position="89"/>
    </location>
</feature>
<dbReference type="WBParaSite" id="SBAD_0000612201-mRNA-1">
    <property type="protein sequence ID" value="SBAD_0000612201-mRNA-1"/>
    <property type="gene ID" value="SBAD_0000612201"/>
</dbReference>
<evidence type="ECO:0000313" key="3">
    <source>
        <dbReference type="Proteomes" id="UP000270296"/>
    </source>
</evidence>
<evidence type="ECO:0000313" key="4">
    <source>
        <dbReference type="WBParaSite" id="SBAD_0000612201-mRNA-1"/>
    </source>
</evidence>